<dbReference type="GO" id="GO:0022857">
    <property type="term" value="F:transmembrane transporter activity"/>
    <property type="evidence" value="ECO:0007669"/>
    <property type="project" value="InterPro"/>
</dbReference>
<dbReference type="PRINTS" id="PR00173">
    <property type="entry name" value="EDTRNSPORT"/>
</dbReference>
<feature type="transmembrane region" description="Helical" evidence="9">
    <location>
        <begin position="414"/>
        <end position="431"/>
    </location>
</feature>
<feature type="transmembrane region" description="Helical" evidence="9">
    <location>
        <begin position="174"/>
        <end position="198"/>
    </location>
</feature>
<feature type="transmembrane region" description="Helical" evidence="9">
    <location>
        <begin position="148"/>
        <end position="168"/>
    </location>
</feature>
<dbReference type="RefSeq" id="WP_407987826.1">
    <property type="nucleotide sequence ID" value="NZ_AP035881.2"/>
</dbReference>
<organism evidence="11">
    <name type="scientific">Kitasatospora sp. CMC57</name>
    <dbReference type="NCBI Taxonomy" id="3231513"/>
    <lineage>
        <taxon>Bacteria</taxon>
        <taxon>Bacillati</taxon>
        <taxon>Actinomycetota</taxon>
        <taxon>Actinomycetes</taxon>
        <taxon>Kitasatosporales</taxon>
        <taxon>Streptomycetaceae</taxon>
        <taxon>Kitasatospora</taxon>
    </lineage>
</organism>
<evidence type="ECO:0000313" key="11">
    <source>
        <dbReference type="EMBL" id="BFP45310.1"/>
    </source>
</evidence>
<evidence type="ECO:0000256" key="7">
    <source>
        <dbReference type="ARBA" id="ARBA00023251"/>
    </source>
</evidence>
<feature type="transmembrane region" description="Helical" evidence="9">
    <location>
        <begin position="367"/>
        <end position="393"/>
    </location>
</feature>
<feature type="region of interest" description="Disordered" evidence="8">
    <location>
        <begin position="516"/>
        <end position="538"/>
    </location>
</feature>
<evidence type="ECO:0000256" key="6">
    <source>
        <dbReference type="ARBA" id="ARBA00023136"/>
    </source>
</evidence>
<name>A0AB33K1A4_9ACTN</name>
<feature type="transmembrane region" description="Helical" evidence="9">
    <location>
        <begin position="313"/>
        <end position="334"/>
    </location>
</feature>
<dbReference type="AlphaFoldDB" id="A0AB33K1A4"/>
<accession>A0AB33K1A4</accession>
<gene>
    <name evidence="11" type="ORF">KCMC57_16780</name>
</gene>
<keyword evidence="4 9" id="KW-0812">Transmembrane</keyword>
<dbReference type="GO" id="GO:0005886">
    <property type="term" value="C:plasma membrane"/>
    <property type="evidence" value="ECO:0007669"/>
    <property type="project" value="UniProtKB-SubCell"/>
</dbReference>
<dbReference type="PANTHER" id="PTHR42718:SF47">
    <property type="entry name" value="METHYL VIOLOGEN RESISTANCE PROTEIN SMVA"/>
    <property type="match status" value="1"/>
</dbReference>
<feature type="transmembrane region" description="Helical" evidence="9">
    <location>
        <begin position="487"/>
        <end position="507"/>
    </location>
</feature>
<evidence type="ECO:0000256" key="8">
    <source>
        <dbReference type="SAM" id="MobiDB-lite"/>
    </source>
</evidence>
<dbReference type="PROSITE" id="PS50850">
    <property type="entry name" value="MFS"/>
    <property type="match status" value="1"/>
</dbReference>
<feature type="transmembrane region" description="Helical" evidence="9">
    <location>
        <begin position="115"/>
        <end position="136"/>
    </location>
</feature>
<feature type="transmembrane region" description="Helical" evidence="9">
    <location>
        <begin position="341"/>
        <end position="361"/>
    </location>
</feature>
<dbReference type="Gene3D" id="1.20.1250.20">
    <property type="entry name" value="MFS general substrate transporter like domains"/>
    <property type="match status" value="1"/>
</dbReference>
<feature type="transmembrane region" description="Helical" evidence="9">
    <location>
        <begin position="277"/>
        <end position="301"/>
    </location>
</feature>
<feature type="transmembrane region" description="Helical" evidence="9">
    <location>
        <begin position="90"/>
        <end position="109"/>
    </location>
</feature>
<feature type="domain" description="Major facilitator superfamily (MFS) profile" evidence="10">
    <location>
        <begin position="24"/>
        <end position="511"/>
    </location>
</feature>
<feature type="transmembrane region" description="Helical" evidence="9">
    <location>
        <begin position="239"/>
        <end position="257"/>
    </location>
</feature>
<comment type="subcellular location">
    <subcellularLocation>
        <location evidence="1">Cell membrane</location>
        <topology evidence="1">Multi-pass membrane protein</topology>
    </subcellularLocation>
</comment>
<keyword evidence="3" id="KW-1003">Cell membrane</keyword>
<feature type="transmembrane region" description="Helical" evidence="9">
    <location>
        <begin position="61"/>
        <end position="78"/>
    </location>
</feature>
<evidence type="ECO:0000256" key="2">
    <source>
        <dbReference type="ARBA" id="ARBA00022448"/>
    </source>
</evidence>
<dbReference type="CDD" id="cd17321">
    <property type="entry name" value="MFS_MMR_MDR_like"/>
    <property type="match status" value="1"/>
</dbReference>
<dbReference type="InterPro" id="IPR011701">
    <property type="entry name" value="MFS"/>
</dbReference>
<evidence type="ECO:0000256" key="1">
    <source>
        <dbReference type="ARBA" id="ARBA00004651"/>
    </source>
</evidence>
<evidence type="ECO:0000259" key="10">
    <source>
        <dbReference type="PROSITE" id="PS50850"/>
    </source>
</evidence>
<dbReference type="GO" id="GO:0046677">
    <property type="term" value="P:response to antibiotic"/>
    <property type="evidence" value="ECO:0007669"/>
    <property type="project" value="UniProtKB-KW"/>
</dbReference>
<feature type="transmembrane region" description="Helical" evidence="9">
    <location>
        <begin position="22"/>
        <end position="49"/>
    </location>
</feature>
<dbReference type="InterPro" id="IPR036259">
    <property type="entry name" value="MFS_trans_sf"/>
</dbReference>
<dbReference type="InterPro" id="IPR020846">
    <property type="entry name" value="MFS_dom"/>
</dbReference>
<evidence type="ECO:0000256" key="3">
    <source>
        <dbReference type="ARBA" id="ARBA00022475"/>
    </source>
</evidence>
<protein>
    <submittedName>
        <fullName evidence="11">MFS transporter</fullName>
    </submittedName>
</protein>
<keyword evidence="7" id="KW-0046">Antibiotic resistance</keyword>
<dbReference type="PANTHER" id="PTHR42718">
    <property type="entry name" value="MAJOR FACILITATOR SUPERFAMILY MULTIDRUG TRANSPORTER MFSC"/>
    <property type="match status" value="1"/>
</dbReference>
<reference evidence="11" key="1">
    <citation type="submission" date="2024-07" db="EMBL/GenBank/DDBJ databases">
        <title>Complete genome sequences of cellulolytic bacteria, Kitasatospora sp. CMC57 and Streptomyces sp. CMC78, isolated from Japanese agricultural soil.</title>
        <authorList>
            <person name="Hashimoto T."/>
            <person name="Ito M."/>
            <person name="Iwamoto M."/>
            <person name="Fukahori D."/>
            <person name="Shoda T."/>
            <person name="Sakoda M."/>
            <person name="Morohoshi T."/>
            <person name="Mitsuboshi M."/>
            <person name="Nishizawa T."/>
        </authorList>
    </citation>
    <scope>NUCLEOTIDE SEQUENCE</scope>
    <source>
        <strain evidence="11">CMC57</strain>
    </source>
</reference>
<evidence type="ECO:0000256" key="5">
    <source>
        <dbReference type="ARBA" id="ARBA00022989"/>
    </source>
</evidence>
<dbReference type="SUPFAM" id="SSF103473">
    <property type="entry name" value="MFS general substrate transporter"/>
    <property type="match status" value="1"/>
</dbReference>
<keyword evidence="2" id="KW-0813">Transport</keyword>
<feature type="transmembrane region" description="Helical" evidence="9">
    <location>
        <begin position="210"/>
        <end position="227"/>
    </location>
</feature>
<dbReference type="Pfam" id="PF07690">
    <property type="entry name" value="MFS_1"/>
    <property type="match status" value="1"/>
</dbReference>
<keyword evidence="6 9" id="KW-0472">Membrane</keyword>
<proteinExistence type="predicted"/>
<dbReference type="EMBL" id="AP035881">
    <property type="protein sequence ID" value="BFP45310.1"/>
    <property type="molecule type" value="Genomic_DNA"/>
</dbReference>
<keyword evidence="5 9" id="KW-1133">Transmembrane helix</keyword>
<evidence type="ECO:0000256" key="9">
    <source>
        <dbReference type="SAM" id="Phobius"/>
    </source>
</evidence>
<dbReference type="Gene3D" id="1.20.1720.10">
    <property type="entry name" value="Multidrug resistance protein D"/>
    <property type="match status" value="1"/>
</dbReference>
<sequence>MTNQQSTTSGAHAAPKAGAREWLGLGVLVLPLVIVSMDTSVLYFAVPFLSADLLPSTDQQLWIFDIYGFILAGLLMTMGSLADRIGRRKLLIIGIVAFGLASVGAAYANSAGQLILARALLGIGGATLMPSTRALILNIFRDEKERTAAVGIWTAGTGLGVAIGPVVSGLLLDHFWWGSVFLLNIPAMVLMLVLAPILLPESKDPNPGRFDLPSAILSLGTILPIIYAMQTLAADKFNLGSGIAAGAGVLIGVLFICRQRSLETPMIDTKLLLSRGFGGSAAINTTAMFAIVGFGIFSTQYLQSVLGLSALSAGLWCLIPSFAVAVAGPVAAVLSQKMHRAYVISAGFTVSIFGYAFVLLTKFDSPLWVLLTGVGVANVGLMMAMVLVGDLALSTVPKAKSGSASALLETTQQFGGAAGMAVLGSVGFAVYRNGLADKLPSDLPANIAQHAREALGDAVAVANQLPDGVRDTVVRIARVAFTDGMHAAAITAGGVMIFGAILSAVVLGKLPKEPVPVEDGETTSGIPQQGGDRAPAHH</sequence>
<evidence type="ECO:0000256" key="4">
    <source>
        <dbReference type="ARBA" id="ARBA00022692"/>
    </source>
</evidence>